<evidence type="ECO:0000256" key="2">
    <source>
        <dbReference type="ARBA" id="ARBA00019841"/>
    </source>
</evidence>
<dbReference type="Pfam" id="PF01368">
    <property type="entry name" value="DHH"/>
    <property type="match status" value="1"/>
</dbReference>
<dbReference type="Proteomes" id="UP000001683">
    <property type="component" value="Chromosome"/>
</dbReference>
<feature type="coiled-coil region" evidence="6">
    <location>
        <begin position="310"/>
        <end position="344"/>
    </location>
</feature>
<keyword evidence="3" id="KW-0540">Nuclease</keyword>
<dbReference type="InterPro" id="IPR018779">
    <property type="entry name" value="RecJ_C"/>
</dbReference>
<dbReference type="eggNOG" id="COG0608">
    <property type="taxonomic scope" value="Bacteria"/>
</dbReference>
<dbReference type="PANTHER" id="PTHR30255:SF2">
    <property type="entry name" value="SINGLE-STRANDED-DNA-SPECIFIC EXONUCLEASE RECJ"/>
    <property type="match status" value="1"/>
</dbReference>
<keyword evidence="4" id="KW-0378">Hydrolase</keyword>
<evidence type="ECO:0000256" key="6">
    <source>
        <dbReference type="SAM" id="Coils"/>
    </source>
</evidence>
<dbReference type="EMBL" id="CP001034">
    <property type="protein sequence ID" value="ACB84870.1"/>
    <property type="molecule type" value="Genomic_DNA"/>
</dbReference>
<evidence type="ECO:0000259" key="8">
    <source>
        <dbReference type="Pfam" id="PF02272"/>
    </source>
</evidence>
<keyword evidence="5 11" id="KW-0269">Exonuclease</keyword>
<evidence type="ECO:0000313" key="12">
    <source>
        <dbReference type="Proteomes" id="UP000001683"/>
    </source>
</evidence>
<dbReference type="HOGENOM" id="CLU_009736_2_0_9"/>
<dbReference type="OrthoDB" id="9809852at2"/>
<feature type="domain" description="DDH" evidence="7">
    <location>
        <begin position="83"/>
        <end position="237"/>
    </location>
</feature>
<evidence type="ECO:0000259" key="10">
    <source>
        <dbReference type="Pfam" id="PF17768"/>
    </source>
</evidence>
<evidence type="ECO:0000256" key="4">
    <source>
        <dbReference type="ARBA" id="ARBA00022801"/>
    </source>
</evidence>
<dbReference type="Pfam" id="PF02272">
    <property type="entry name" value="DHHA1"/>
    <property type="match status" value="1"/>
</dbReference>
<dbReference type="InParanoid" id="B2A2F5"/>
<dbReference type="NCBIfam" id="TIGR00644">
    <property type="entry name" value="recJ"/>
    <property type="match status" value="1"/>
</dbReference>
<sequence length="831" mass="94529">MDGQAVKWNIKTDYSETAKELANSCNISTVLAQLLVNRGVTTPEQVADFLNPSFDSLHSPWLLPDMKQAVELIDKIIKSNEPILIYGDYDADGVTATALLYEYLSTKFDNIYYYIPDRFKDGYGLTNAGVNSVLERFPQCKLIITVDCGINSIQEIEELNRLGKKVIVTDHHEQLGDLPSAHAVINPKIHTTNYPFKYLAGVGVAFKLVSALAEQIETHYDFNELLKQYLDLVTIGTIADLVPLTSENRIFVSKGLQYIDERRPGMKALMDLLGLEYGEVKAGQVGFVIGPRINAAGRLASADEAVQLLTESSESAARELAKKLDKENRERQKVEQKITKEADEMINRNNLLARGPVLVVWSENWHEGVVGIVASRLLEKYYRPVIVLTRDDEPGKLKGSCRSISGFNMAEALKSCDNLLIKYGGHELAAGLKLESAHLDEFIKQMNHLAQKWLSEDDLLPSIDIDMEIPEEALTRELAEEISQLEPFGMGNPQPVIGCGHIQVASTREVGKSSEHLQIKFKNNMGVLDGIWFKGAEKAKEKNIKTGMPVQAAFIPKISTFKSKSSKGHLSLQLCDMQLPDNQANILRDCRNYSKGKTIKNLLNEKYSTVILVNNKQKRLHLQSQYPQCQVARITEHDRADLDTDNVVLVIYDLPYDPYQVRNWIVNVNPEYLYLLYNSQDKASNNKMWYATIPSENNLQIAYQLLKEQYKQTETDFISKKELQNKLEDKISYPVTNRLINKIMDIFKELKIIEYTDSYHDYVPINTKLINYQEDITTELESSLIYGEEHNRLTNLIFWEECFLKGSYSKLYMLLYNHNISPEYIKELGTY</sequence>
<evidence type="ECO:0000259" key="7">
    <source>
        <dbReference type="Pfam" id="PF01368"/>
    </source>
</evidence>
<dbReference type="PANTHER" id="PTHR30255">
    <property type="entry name" value="SINGLE-STRANDED-DNA-SPECIFIC EXONUCLEASE RECJ"/>
    <property type="match status" value="1"/>
</dbReference>
<dbReference type="KEGG" id="nth:Nther_1287"/>
<dbReference type="Gene3D" id="3.90.1640.30">
    <property type="match status" value="1"/>
</dbReference>
<feature type="domain" description="RecJ OB" evidence="10">
    <location>
        <begin position="465"/>
        <end position="566"/>
    </location>
</feature>
<organism evidence="11 12">
    <name type="scientific">Natranaerobius thermophilus (strain ATCC BAA-1301 / DSM 18059 / JW/NM-WN-LF)</name>
    <dbReference type="NCBI Taxonomy" id="457570"/>
    <lineage>
        <taxon>Bacteria</taxon>
        <taxon>Bacillati</taxon>
        <taxon>Bacillota</taxon>
        <taxon>Clostridia</taxon>
        <taxon>Natranaerobiales</taxon>
        <taxon>Natranaerobiaceae</taxon>
        <taxon>Natranaerobius</taxon>
    </lineage>
</organism>
<feature type="domain" description="Single-stranded-DNA-specific exonuclease RecJ C-terminal" evidence="9">
    <location>
        <begin position="589"/>
        <end position="759"/>
    </location>
</feature>
<reference evidence="11 12" key="1">
    <citation type="submission" date="2008-04" db="EMBL/GenBank/DDBJ databases">
        <title>Complete sequence of chromosome of Natranaerobius thermophilus JW/NM-WN-LF.</title>
        <authorList>
            <consortium name="US DOE Joint Genome Institute"/>
            <person name="Copeland A."/>
            <person name="Lucas S."/>
            <person name="Lapidus A."/>
            <person name="Glavina del Rio T."/>
            <person name="Dalin E."/>
            <person name="Tice H."/>
            <person name="Bruce D."/>
            <person name="Goodwin L."/>
            <person name="Pitluck S."/>
            <person name="Chertkov O."/>
            <person name="Brettin T."/>
            <person name="Detter J.C."/>
            <person name="Han C."/>
            <person name="Kuske C.R."/>
            <person name="Schmutz J."/>
            <person name="Larimer F."/>
            <person name="Land M."/>
            <person name="Hauser L."/>
            <person name="Kyrpides N."/>
            <person name="Lykidis A."/>
            <person name="Mesbah N.M."/>
            <person name="Wiegel J."/>
        </authorList>
    </citation>
    <scope>NUCLEOTIDE SEQUENCE [LARGE SCALE GENOMIC DNA]</scope>
    <source>
        <strain evidence="12">ATCC BAA-1301 / DSM 18059 / JW/NM-WN-LF</strain>
    </source>
</reference>
<dbReference type="GO" id="GO:0006310">
    <property type="term" value="P:DNA recombination"/>
    <property type="evidence" value="ECO:0007669"/>
    <property type="project" value="InterPro"/>
</dbReference>
<dbReference type="STRING" id="457570.Nther_1287"/>
<dbReference type="FunCoup" id="B2A2F5">
    <property type="interactions" value="383"/>
</dbReference>
<gene>
    <name evidence="11" type="ordered locus">Nther_1287</name>
</gene>
<protein>
    <recommendedName>
        <fullName evidence="2">Single-stranded-DNA-specific exonuclease RecJ</fullName>
    </recommendedName>
</protein>
<evidence type="ECO:0000259" key="9">
    <source>
        <dbReference type="Pfam" id="PF10141"/>
    </source>
</evidence>
<dbReference type="RefSeq" id="WP_012447745.1">
    <property type="nucleotide sequence ID" value="NC_010718.1"/>
</dbReference>
<evidence type="ECO:0000256" key="5">
    <source>
        <dbReference type="ARBA" id="ARBA00022839"/>
    </source>
</evidence>
<proteinExistence type="inferred from homology"/>
<feature type="domain" description="DHHA1" evidence="8">
    <location>
        <begin position="356"/>
        <end position="451"/>
    </location>
</feature>
<evidence type="ECO:0000256" key="1">
    <source>
        <dbReference type="ARBA" id="ARBA00005915"/>
    </source>
</evidence>
<dbReference type="GO" id="GO:0003676">
    <property type="term" value="F:nucleic acid binding"/>
    <property type="evidence" value="ECO:0007669"/>
    <property type="project" value="InterPro"/>
</dbReference>
<keyword evidence="12" id="KW-1185">Reference proteome</keyword>
<dbReference type="InterPro" id="IPR038763">
    <property type="entry name" value="DHH_sf"/>
</dbReference>
<dbReference type="GO" id="GO:0006281">
    <property type="term" value="P:DNA repair"/>
    <property type="evidence" value="ECO:0007669"/>
    <property type="project" value="InterPro"/>
</dbReference>
<accession>B2A2F5</accession>
<comment type="similarity">
    <text evidence="1">Belongs to the RecJ family.</text>
</comment>
<dbReference type="AlphaFoldDB" id="B2A2F5"/>
<dbReference type="Gene3D" id="3.10.310.30">
    <property type="match status" value="1"/>
</dbReference>
<dbReference type="InterPro" id="IPR004610">
    <property type="entry name" value="RecJ"/>
</dbReference>
<keyword evidence="6" id="KW-0175">Coiled coil</keyword>
<evidence type="ECO:0000256" key="3">
    <source>
        <dbReference type="ARBA" id="ARBA00022722"/>
    </source>
</evidence>
<dbReference type="InterPro" id="IPR003156">
    <property type="entry name" value="DHHA1_dom"/>
</dbReference>
<dbReference type="SUPFAM" id="SSF64182">
    <property type="entry name" value="DHH phosphoesterases"/>
    <property type="match status" value="1"/>
</dbReference>
<dbReference type="InterPro" id="IPR041122">
    <property type="entry name" value="RecJ_OB"/>
</dbReference>
<name>B2A2F5_NATTJ</name>
<dbReference type="InterPro" id="IPR001667">
    <property type="entry name" value="DDH_dom"/>
</dbReference>
<dbReference type="InterPro" id="IPR051673">
    <property type="entry name" value="SSDNA_exonuclease_RecJ"/>
</dbReference>
<dbReference type="Pfam" id="PF17768">
    <property type="entry name" value="RecJ_OB"/>
    <property type="match status" value="1"/>
</dbReference>
<dbReference type="Pfam" id="PF10141">
    <property type="entry name" value="ssDNA-exonuc_C"/>
    <property type="match status" value="1"/>
</dbReference>
<reference evidence="11 12" key="2">
    <citation type="journal article" date="2011" name="J. Bacteriol.">
        <title>Complete genome sequence of the anaerobic, halophilic alkalithermophile Natranaerobius thermophilus JW/NM-WN-LF.</title>
        <authorList>
            <person name="Zhao B."/>
            <person name="Mesbah N.M."/>
            <person name="Dalin E."/>
            <person name="Goodwin L."/>
            <person name="Nolan M."/>
            <person name="Pitluck S."/>
            <person name="Chertkov O."/>
            <person name="Brettin T.S."/>
            <person name="Han J."/>
            <person name="Larimer F.W."/>
            <person name="Land M.L."/>
            <person name="Hauser L."/>
            <person name="Kyrpides N."/>
            <person name="Wiegel J."/>
        </authorList>
    </citation>
    <scope>NUCLEOTIDE SEQUENCE [LARGE SCALE GENOMIC DNA]</scope>
    <source>
        <strain evidence="12">ATCC BAA-1301 / DSM 18059 / JW/NM-WN-LF</strain>
    </source>
</reference>
<dbReference type="GO" id="GO:0008409">
    <property type="term" value="F:5'-3' exonuclease activity"/>
    <property type="evidence" value="ECO:0007669"/>
    <property type="project" value="InterPro"/>
</dbReference>
<evidence type="ECO:0000313" key="11">
    <source>
        <dbReference type="EMBL" id="ACB84870.1"/>
    </source>
</evidence>